<dbReference type="PANTHER" id="PTHR35802">
    <property type="entry name" value="PROTEASE SYNTHASE AND SPORULATION PROTEIN PAI 2"/>
    <property type="match status" value="1"/>
</dbReference>
<dbReference type="Pfam" id="PF04299">
    <property type="entry name" value="FMN_bind_2"/>
    <property type="match status" value="1"/>
</dbReference>
<dbReference type="EMBL" id="BAAAGG010000005">
    <property type="protein sequence ID" value="GAA0755033.1"/>
    <property type="molecule type" value="Genomic_DNA"/>
</dbReference>
<proteinExistence type="predicted"/>
<dbReference type="Proteomes" id="UP001500185">
    <property type="component" value="Unassembled WGS sequence"/>
</dbReference>
<dbReference type="Gene3D" id="2.30.110.10">
    <property type="entry name" value="Electron Transport, Fmn-binding Protein, Chain A"/>
    <property type="match status" value="1"/>
</dbReference>
<reference evidence="1 2" key="1">
    <citation type="journal article" date="2019" name="Int. J. Syst. Evol. Microbiol.">
        <title>The Global Catalogue of Microorganisms (GCM) 10K type strain sequencing project: providing services to taxonomists for standard genome sequencing and annotation.</title>
        <authorList>
            <consortium name="The Broad Institute Genomics Platform"/>
            <consortium name="The Broad Institute Genome Sequencing Center for Infectious Disease"/>
            <person name="Wu L."/>
            <person name="Ma J."/>
        </authorList>
    </citation>
    <scope>NUCLEOTIDE SEQUENCE [LARGE SCALE GENOMIC DNA]</scope>
    <source>
        <strain evidence="1 2">JCM 16231</strain>
    </source>
</reference>
<gene>
    <name evidence="1" type="ORF">GCM10009433_09170</name>
</gene>
<evidence type="ECO:0000313" key="2">
    <source>
        <dbReference type="Proteomes" id="UP001500185"/>
    </source>
</evidence>
<name>A0ABN1K525_9FLAO</name>
<comment type="caution">
    <text evidence="1">The sequence shown here is derived from an EMBL/GenBank/DDBJ whole genome shotgun (WGS) entry which is preliminary data.</text>
</comment>
<dbReference type="InterPro" id="IPR007396">
    <property type="entry name" value="TR_PAI2-type"/>
</dbReference>
<keyword evidence="2" id="KW-1185">Reference proteome</keyword>
<dbReference type="PIRSF" id="PIRSF010372">
    <property type="entry name" value="PaiB"/>
    <property type="match status" value="1"/>
</dbReference>
<evidence type="ECO:0000313" key="1">
    <source>
        <dbReference type="EMBL" id="GAA0755033.1"/>
    </source>
</evidence>
<organism evidence="1 2">
    <name type="scientific">Psychroflexus lacisalsi</name>
    <dbReference type="NCBI Taxonomy" id="503928"/>
    <lineage>
        <taxon>Bacteria</taxon>
        <taxon>Pseudomonadati</taxon>
        <taxon>Bacteroidota</taxon>
        <taxon>Flavobacteriia</taxon>
        <taxon>Flavobacteriales</taxon>
        <taxon>Flavobacteriaceae</taxon>
        <taxon>Psychroflexus</taxon>
    </lineage>
</organism>
<accession>A0ABN1K525</accession>
<dbReference type="PANTHER" id="PTHR35802:SF1">
    <property type="entry name" value="PROTEASE SYNTHASE AND SPORULATION PROTEIN PAI 2"/>
    <property type="match status" value="1"/>
</dbReference>
<dbReference type="RefSeq" id="WP_224453461.1">
    <property type="nucleotide sequence ID" value="NZ_BAAAGG010000005.1"/>
</dbReference>
<sequence length="193" mass="22450">MSYLPDHFTDNSWTTIQSFIEHFPLATLISSYNNEIFTSHIPFIVDNNKLLGHINKDNPQFNHLHLSKVELVFHGGDSYISPSAFVTEELPTFNFAKVHIKGQASYVQESNLIKSLVDMTSQLDDQFKLSYEHPKIDKLKHFIQGLEVNIEDVNGRFKMSQDKSNHHFKKAKDLFSKTQKARMNWLLKQLEQK</sequence>
<protein>
    <submittedName>
        <fullName evidence="1">FMN-binding negative transcriptional regulator</fullName>
    </submittedName>
</protein>
<dbReference type="SUPFAM" id="SSF50475">
    <property type="entry name" value="FMN-binding split barrel"/>
    <property type="match status" value="1"/>
</dbReference>
<dbReference type="InterPro" id="IPR012349">
    <property type="entry name" value="Split_barrel_FMN-bd"/>
</dbReference>